<dbReference type="InterPro" id="IPR000836">
    <property type="entry name" value="PRTase_dom"/>
</dbReference>
<comment type="caution">
    <text evidence="2">The sequence shown here is derived from an EMBL/GenBank/DDBJ whole genome shotgun (WGS) entry which is preliminary data.</text>
</comment>
<dbReference type="InterPro" id="IPR029057">
    <property type="entry name" value="PRTase-like"/>
</dbReference>
<dbReference type="SUPFAM" id="SSF53271">
    <property type="entry name" value="PRTase-like"/>
    <property type="match status" value="1"/>
</dbReference>
<organism evidence="2 3">
    <name type="scientific">Prorocentrum cordatum</name>
    <dbReference type="NCBI Taxonomy" id="2364126"/>
    <lineage>
        <taxon>Eukaryota</taxon>
        <taxon>Sar</taxon>
        <taxon>Alveolata</taxon>
        <taxon>Dinophyceae</taxon>
        <taxon>Prorocentrales</taxon>
        <taxon>Prorocentraceae</taxon>
        <taxon>Prorocentrum</taxon>
    </lineage>
</organism>
<dbReference type="PANTHER" id="PTHR43340">
    <property type="entry name" value="HYPOXANTHINE-GUANINE PHOSPHORIBOSYLTRANSFERASE"/>
    <property type="match status" value="1"/>
</dbReference>
<dbReference type="Gene3D" id="3.40.50.2020">
    <property type="match status" value="1"/>
</dbReference>
<dbReference type="PANTHER" id="PTHR43340:SF1">
    <property type="entry name" value="HYPOXANTHINE PHOSPHORIBOSYLTRANSFERASE"/>
    <property type="match status" value="1"/>
</dbReference>
<dbReference type="Pfam" id="PF00156">
    <property type="entry name" value="Pribosyltran"/>
    <property type="match status" value="1"/>
</dbReference>
<protein>
    <recommendedName>
        <fullName evidence="1">Phosphoribosyltransferase domain-containing protein</fullName>
    </recommendedName>
</protein>
<reference evidence="2" key="1">
    <citation type="submission" date="2023-10" db="EMBL/GenBank/DDBJ databases">
        <authorList>
            <person name="Chen Y."/>
            <person name="Shah S."/>
            <person name="Dougan E. K."/>
            <person name="Thang M."/>
            <person name="Chan C."/>
        </authorList>
    </citation>
    <scope>NUCLEOTIDE SEQUENCE [LARGE SCALE GENOMIC DNA]</scope>
</reference>
<dbReference type="CDD" id="cd06223">
    <property type="entry name" value="PRTases_typeI"/>
    <property type="match status" value="1"/>
</dbReference>
<gene>
    <name evidence="2" type="ORF">PCOR1329_LOCUS80393</name>
</gene>
<dbReference type="Proteomes" id="UP001189429">
    <property type="component" value="Unassembled WGS sequence"/>
</dbReference>
<accession>A0ABN9XW91</accession>
<proteinExistence type="predicted"/>
<name>A0ABN9XW91_9DINO</name>
<evidence type="ECO:0000259" key="1">
    <source>
        <dbReference type="Pfam" id="PF00156"/>
    </source>
</evidence>
<feature type="domain" description="Phosphoribosyltransferase" evidence="1">
    <location>
        <begin position="152"/>
        <end position="308"/>
    </location>
</feature>
<keyword evidence="3" id="KW-1185">Reference proteome</keyword>
<evidence type="ECO:0000313" key="3">
    <source>
        <dbReference type="Proteomes" id="UP001189429"/>
    </source>
</evidence>
<sequence>AWCDLPSNVCKEPPVGDAVQLPPAPLASGSLAELIAAALPDDKKGLVPGWIAALAAPEVSITTVDDVKMLDAADIPGLPVPPLVKGVFREVLAQEVARSRERAAVLEATLARREAFLAPLRDRNMQPPVAGSRYFQDRFEELPPYLDARGRIEAAVRVVARRIENWCKGERIVLVGILKGVFMFMSDLCRALQRPYSVYFVEASSYKNAREQAASVEISSEMADAKFFDATTRAPHKVVLVDELLDNGETMHQMKLHLLAKLAATHSDKDILTACAFSKQRERSAPEADITGIPNLPDLWLVGYGLDDRGTKRGWTELFAIPKVKIVETIEQAEVEALLDRLDDDAVMTESLVFCGFELTHSAKKKRYRVAGLDVERTGGPLSPARPVQSTITKASLLKTLEGVSKVKDKYEHTLRFSFIQENVALVPEDEIFSGNNEVYADMRCRLRTNIITAARRFAVEGPGDVARM</sequence>
<dbReference type="InterPro" id="IPR050408">
    <property type="entry name" value="HGPRT"/>
</dbReference>
<feature type="non-terminal residue" evidence="2">
    <location>
        <position position="1"/>
    </location>
</feature>
<evidence type="ECO:0000313" key="2">
    <source>
        <dbReference type="EMBL" id="CAK0904344.1"/>
    </source>
</evidence>
<dbReference type="EMBL" id="CAUYUJ010021391">
    <property type="protein sequence ID" value="CAK0904344.1"/>
    <property type="molecule type" value="Genomic_DNA"/>
</dbReference>